<keyword evidence="3" id="KW-1185">Reference proteome</keyword>
<proteinExistence type="predicted"/>
<comment type="caution">
    <text evidence="2">The sequence shown here is derived from an EMBL/GenBank/DDBJ whole genome shotgun (WGS) entry which is preliminary data.</text>
</comment>
<dbReference type="Proteomes" id="UP001630127">
    <property type="component" value="Unassembled WGS sequence"/>
</dbReference>
<evidence type="ECO:0000313" key="1">
    <source>
        <dbReference type="EMBL" id="KAL3516518.1"/>
    </source>
</evidence>
<sequence>MMSEARKFSGQVLDATENSAESQAAGDAKQVLWFITPKAFSELLKVSTEYQMLMVTKVTRSMRLVIENLIVPGR</sequence>
<dbReference type="AlphaFoldDB" id="A0ABD2ZCI6"/>
<protein>
    <submittedName>
        <fullName evidence="2">Uncharacterized protein</fullName>
    </submittedName>
</protein>
<gene>
    <name evidence="1" type="ORF">ACH5RR_023420</name>
    <name evidence="2" type="ORF">ACH5RR_023423</name>
</gene>
<dbReference type="EMBL" id="JBJUIK010000010">
    <property type="protein sequence ID" value="KAL3516521.1"/>
    <property type="molecule type" value="Genomic_DNA"/>
</dbReference>
<evidence type="ECO:0000313" key="3">
    <source>
        <dbReference type="Proteomes" id="UP001630127"/>
    </source>
</evidence>
<evidence type="ECO:0000313" key="2">
    <source>
        <dbReference type="EMBL" id="KAL3516521.1"/>
    </source>
</evidence>
<accession>A0ABD2ZCI6</accession>
<reference evidence="2 3" key="1">
    <citation type="submission" date="2024-11" db="EMBL/GenBank/DDBJ databases">
        <title>A near-complete genome assembly of Cinchona calisaya.</title>
        <authorList>
            <person name="Lian D.C."/>
            <person name="Zhao X.W."/>
            <person name="Wei L."/>
        </authorList>
    </citation>
    <scope>NUCLEOTIDE SEQUENCE [LARGE SCALE GENOMIC DNA]</scope>
    <source>
        <tissue evidence="2">Nenye</tissue>
    </source>
</reference>
<name>A0ABD2ZCI6_9GENT</name>
<dbReference type="EMBL" id="JBJUIK010000010">
    <property type="protein sequence ID" value="KAL3516518.1"/>
    <property type="molecule type" value="Genomic_DNA"/>
</dbReference>
<organism evidence="2 3">
    <name type="scientific">Cinchona calisaya</name>
    <dbReference type="NCBI Taxonomy" id="153742"/>
    <lineage>
        <taxon>Eukaryota</taxon>
        <taxon>Viridiplantae</taxon>
        <taxon>Streptophyta</taxon>
        <taxon>Embryophyta</taxon>
        <taxon>Tracheophyta</taxon>
        <taxon>Spermatophyta</taxon>
        <taxon>Magnoliopsida</taxon>
        <taxon>eudicotyledons</taxon>
        <taxon>Gunneridae</taxon>
        <taxon>Pentapetalae</taxon>
        <taxon>asterids</taxon>
        <taxon>lamiids</taxon>
        <taxon>Gentianales</taxon>
        <taxon>Rubiaceae</taxon>
        <taxon>Cinchonoideae</taxon>
        <taxon>Cinchoneae</taxon>
        <taxon>Cinchona</taxon>
    </lineage>
</organism>